<evidence type="ECO:0000256" key="4">
    <source>
        <dbReference type="ARBA" id="ARBA00025453"/>
    </source>
</evidence>
<comment type="function">
    <text evidence="4 5">Associates with the EF-Tu.GDP complex and induces the exchange of GDP to GTP. It remains bound to the aminoacyl-tRNA.EF-Tu.GTP complex up to the GTP hydrolysis stage on the ribosome.</text>
</comment>
<dbReference type="PANTHER" id="PTHR11741">
    <property type="entry name" value="ELONGATION FACTOR TS"/>
    <property type="match status" value="1"/>
</dbReference>
<evidence type="ECO:0000259" key="7">
    <source>
        <dbReference type="Pfam" id="PF00889"/>
    </source>
</evidence>
<reference evidence="8" key="1">
    <citation type="journal article" date="2017" name="J. Phycol.">
        <title>Analysis of chloroplast genomes and a supermatrix inform reclassification of the Rhodomelaceae (Rhodophyta).</title>
        <authorList>
            <person name="Diaz-Tapia P."/>
            <person name="Maggs C.A."/>
            <person name="West J.A."/>
            <person name="Verbruggen H."/>
        </authorList>
    </citation>
    <scope>NUCLEOTIDE SEQUENCE</scope>
    <source>
        <strain evidence="8">JFC1711</strain>
    </source>
</reference>
<feature type="domain" description="Translation elongation factor EFTs/EF1B dimerisation" evidence="7">
    <location>
        <begin position="53"/>
        <end position="200"/>
    </location>
</feature>
<sequence>MHKKISIENIKELRNKTGAGMTDCKKALEASNGQIDAAVDNLRKKGLASADKKASRIAAEGLVESYIHSGSRIGVMVELNCETDFVARQSQFQQLAKNIAMQIAACQTVKYVSKEQIPDYVIQYEEEIELQKEDLFDKPVDIKNKIAKGRLEKRLNELSLMDQSFIKQSEITVEELVKQHIALLGENIKIRRFERFILGEGLQTKNSNFNQEVNNMIKSK</sequence>
<evidence type="ECO:0000256" key="1">
    <source>
        <dbReference type="ARBA" id="ARBA00005532"/>
    </source>
</evidence>
<name>A0A1Z1M282_9FLOR</name>
<evidence type="ECO:0000256" key="6">
    <source>
        <dbReference type="HAMAP-Rule" id="MF_03135"/>
    </source>
</evidence>
<dbReference type="PROSITE" id="PS01127">
    <property type="entry name" value="EF_TS_2"/>
    <property type="match status" value="1"/>
</dbReference>
<dbReference type="SUPFAM" id="SSF46934">
    <property type="entry name" value="UBA-like"/>
    <property type="match status" value="1"/>
</dbReference>
<keyword evidence="3 5" id="KW-0648">Protein biosynthesis</keyword>
<dbReference type="EMBL" id="MF101412">
    <property type="protein sequence ID" value="ARW60197.1"/>
    <property type="molecule type" value="Genomic_DNA"/>
</dbReference>
<dbReference type="Gene3D" id="1.10.8.10">
    <property type="entry name" value="DNA helicase RuvA subunit, C-terminal domain"/>
    <property type="match status" value="1"/>
</dbReference>
<evidence type="ECO:0000256" key="5">
    <source>
        <dbReference type="HAMAP-Rule" id="MF_00050"/>
    </source>
</evidence>
<dbReference type="GO" id="GO:0070125">
    <property type="term" value="P:mitochondrial translational elongation"/>
    <property type="evidence" value="ECO:0007669"/>
    <property type="project" value="TreeGrafter"/>
</dbReference>
<dbReference type="Pfam" id="PF00889">
    <property type="entry name" value="EF_TS"/>
    <property type="match status" value="1"/>
</dbReference>
<dbReference type="GO" id="GO:0003746">
    <property type="term" value="F:translation elongation factor activity"/>
    <property type="evidence" value="ECO:0007669"/>
    <property type="project" value="UniProtKB-UniRule"/>
</dbReference>
<dbReference type="CDD" id="cd14275">
    <property type="entry name" value="UBA_EF-Ts"/>
    <property type="match status" value="1"/>
</dbReference>
<dbReference type="SUPFAM" id="SSF54713">
    <property type="entry name" value="Elongation factor Ts (EF-Ts), dimerisation domain"/>
    <property type="match status" value="1"/>
</dbReference>
<proteinExistence type="inferred from homology"/>
<dbReference type="NCBIfam" id="TIGR00116">
    <property type="entry name" value="tsf"/>
    <property type="match status" value="1"/>
</dbReference>
<evidence type="ECO:0000313" key="8">
    <source>
        <dbReference type="EMBL" id="ARW60197.1"/>
    </source>
</evidence>
<protein>
    <recommendedName>
        <fullName evidence="5 6">Multifunctional fusion protein</fullName>
    </recommendedName>
    <domain>
        <recommendedName>
            <fullName evidence="5">Elongation factor Ts, chloroplastic</fullName>
            <shortName evidence="5">EF-Ts</shortName>
        </recommendedName>
    </domain>
    <domain>
        <recommendedName>
            <fullName evidence="6">Elongation factor Ts, mitochondrial</fullName>
            <shortName evidence="6">EF-TsMt</shortName>
        </recommendedName>
    </domain>
</protein>
<keyword evidence="2 5" id="KW-0251">Elongation factor</keyword>
<evidence type="ECO:0000256" key="2">
    <source>
        <dbReference type="ARBA" id="ARBA00022768"/>
    </source>
</evidence>
<dbReference type="FunFam" id="1.10.8.10:FF:000001">
    <property type="entry name" value="Elongation factor Ts"/>
    <property type="match status" value="1"/>
</dbReference>
<keyword evidence="8" id="KW-0150">Chloroplast</keyword>
<dbReference type="InterPro" id="IPR001816">
    <property type="entry name" value="Transl_elong_EFTs/EF1B"/>
</dbReference>
<dbReference type="GO" id="GO:0005739">
    <property type="term" value="C:mitochondrion"/>
    <property type="evidence" value="ECO:0007669"/>
    <property type="project" value="UniProtKB-SubCell"/>
</dbReference>
<comment type="similarity">
    <text evidence="1 5">Belongs to the EF-Ts family.</text>
</comment>
<dbReference type="AlphaFoldDB" id="A0A1Z1M282"/>
<keyword evidence="6" id="KW-0496">Mitochondrion</keyword>
<keyword evidence="8" id="KW-0934">Plastid</keyword>
<dbReference type="PROSITE" id="PS01126">
    <property type="entry name" value="EF_TS_1"/>
    <property type="match status" value="1"/>
</dbReference>
<accession>A0A1Z1M282</accession>
<geneLocation type="chloroplast" evidence="8"/>
<dbReference type="PANTHER" id="PTHR11741:SF10">
    <property type="entry name" value="POLYPROTEIN OF EF-TS, CHLOROPLASTIC"/>
    <property type="match status" value="1"/>
</dbReference>
<evidence type="ECO:0000256" key="3">
    <source>
        <dbReference type="ARBA" id="ARBA00022917"/>
    </source>
</evidence>
<dbReference type="Gene3D" id="3.30.479.20">
    <property type="entry name" value="Elongation factor Ts, dimerisation domain"/>
    <property type="match status" value="1"/>
</dbReference>
<dbReference type="InterPro" id="IPR009060">
    <property type="entry name" value="UBA-like_sf"/>
</dbReference>
<dbReference type="HAMAP" id="MF_00050">
    <property type="entry name" value="EF_Ts"/>
    <property type="match status" value="1"/>
</dbReference>
<dbReference type="InterPro" id="IPR018101">
    <property type="entry name" value="Transl_elong_Ts_CS"/>
</dbReference>
<comment type="subcellular location">
    <subcellularLocation>
        <location evidence="6">Mitochondrion</location>
    </subcellularLocation>
    <subcellularLocation>
        <location evidence="5">Plastid</location>
        <location evidence="5">Chloroplast</location>
    </subcellularLocation>
</comment>
<gene>
    <name evidence="5 8" type="primary">tsf</name>
</gene>
<dbReference type="GO" id="GO:0009507">
    <property type="term" value="C:chloroplast"/>
    <property type="evidence" value="ECO:0007669"/>
    <property type="project" value="UniProtKB-SubCell"/>
</dbReference>
<organism evidence="8">
    <name type="scientific">Laurencieae sp</name>
    <dbReference type="NCBI Taxonomy" id="2007162"/>
    <lineage>
        <taxon>Eukaryota</taxon>
        <taxon>Rhodophyta</taxon>
        <taxon>Florideophyceae</taxon>
        <taxon>Rhodymeniophycidae</taxon>
        <taxon>Ceramiales</taxon>
        <taxon>Rhodomelaceae</taxon>
        <taxon>Laurencieae</taxon>
    </lineage>
</organism>
<dbReference type="InterPro" id="IPR036402">
    <property type="entry name" value="EF-Ts_dimer_sf"/>
</dbReference>
<dbReference type="Gene3D" id="1.10.286.20">
    <property type="match status" value="1"/>
</dbReference>
<dbReference type="InterPro" id="IPR014039">
    <property type="entry name" value="Transl_elong_EFTs/EF1B_dimer"/>
</dbReference>